<evidence type="ECO:0000256" key="1">
    <source>
        <dbReference type="SAM" id="MobiDB-lite"/>
    </source>
</evidence>
<evidence type="ECO:0000313" key="9">
    <source>
        <dbReference type="Proteomes" id="UP000024533"/>
    </source>
</evidence>
<dbReference type="Pfam" id="PF24097">
    <property type="entry name" value="TMD_POM152"/>
    <property type="match status" value="1"/>
</dbReference>
<dbReference type="GO" id="GO:0017056">
    <property type="term" value="F:structural constituent of nuclear pore"/>
    <property type="evidence" value="ECO:0007669"/>
    <property type="project" value="InterPro"/>
</dbReference>
<dbReference type="Proteomes" id="UP000024533">
    <property type="component" value="Unassembled WGS sequence"/>
</dbReference>
<organism evidence="8 9">
    <name type="scientific">Trichophyton interdigitale (strain MR816)</name>
    <dbReference type="NCBI Taxonomy" id="1215338"/>
    <lineage>
        <taxon>Eukaryota</taxon>
        <taxon>Fungi</taxon>
        <taxon>Dikarya</taxon>
        <taxon>Ascomycota</taxon>
        <taxon>Pezizomycotina</taxon>
        <taxon>Eurotiomycetes</taxon>
        <taxon>Eurotiomycetidae</taxon>
        <taxon>Onygenales</taxon>
        <taxon>Arthrodermataceae</taxon>
        <taxon>Trichophyton</taxon>
    </lineage>
</organism>
<dbReference type="Pfam" id="PF24312">
    <property type="entry name" value="Ig-like_POM152"/>
    <property type="match status" value="3"/>
</dbReference>
<feature type="domain" description="Nucleoporin POM152 N-terminal transmembrane" evidence="4">
    <location>
        <begin position="73"/>
        <end position="157"/>
    </location>
</feature>
<evidence type="ECO:0000259" key="6">
    <source>
        <dbReference type="Pfam" id="PF24519"/>
    </source>
</evidence>
<dbReference type="PANTHER" id="PTHR28206">
    <property type="entry name" value="NUCLEOPORIN POM152"/>
    <property type="match status" value="1"/>
</dbReference>
<dbReference type="InterPro" id="IPR056542">
    <property type="entry name" value="Ig-like_POM152_1st"/>
</dbReference>
<dbReference type="OrthoDB" id="5529162at2759"/>
<dbReference type="InterPro" id="IPR056540">
    <property type="entry name" value="TMD_POM152"/>
</dbReference>
<feature type="domain" description="Nucleoporin POM152 Ig-like" evidence="5">
    <location>
        <begin position="459"/>
        <end position="560"/>
    </location>
</feature>
<dbReference type="Pfam" id="PF24519">
    <property type="entry name" value="Ig-like_Pom152_1"/>
    <property type="match status" value="1"/>
</dbReference>
<protein>
    <recommendedName>
        <fullName evidence="10">Nucleoporin Pom152</fullName>
    </recommendedName>
</protein>
<evidence type="ECO:0000259" key="4">
    <source>
        <dbReference type="Pfam" id="PF24097"/>
    </source>
</evidence>
<accession>A0A059J650</accession>
<feature type="transmembrane region" description="Helical" evidence="2">
    <location>
        <begin position="133"/>
        <end position="154"/>
    </location>
</feature>
<dbReference type="InterPro" id="IPR056544">
    <property type="entry name" value="Ig_POM152"/>
</dbReference>
<keyword evidence="2" id="KW-0472">Membrane</keyword>
<dbReference type="InterPro" id="IPR056543">
    <property type="entry name" value="Ig-like_POM152_9th"/>
</dbReference>
<dbReference type="AlphaFoldDB" id="A0A059J650"/>
<dbReference type="InterPro" id="IPR056541">
    <property type="entry name" value="Ig-like_POM152"/>
</dbReference>
<dbReference type="Pfam" id="PF24527">
    <property type="entry name" value="Ig-like_Pom152_9"/>
    <property type="match status" value="1"/>
</dbReference>
<sequence>MSDTPRLRSAFPRTPRSEPRTPRTSTGYHDPTATPVPFGRGSKINFASASAVVRSANAAQPQDRPLIPFHIVDAPAQRLYVVAFYAALNAWRFYEYWTSTDEGDATWLFLKWLLIDATYLFGLPVLRIPWLEWAFSTTLAIFLVHVVMNVFLMFKIPLPMEAWIVSLFKMAYDRELSISGQRVKPYDILHNSSLILGKHIVHILPEGSAVLNPDKVPLCLSHAHSSVNLPIRVNQTNPILIELLRFDLETGANETIVIPEKQAKTLRRQASQHYPKSEQREWLDLLYPVRKTGVYLIKKVVDESKLAVHHRSMDTLVVNCPKASMLTRGAHKCRGELSDLTMSMHGTPPFKIKYSRTVNDVDQGISFQSIQPEGHQNLPELEEEPTNPVLAKFNWARQQKVEVPLNESLTAFGEWTYAIEEIHDGCGNVVNYTKNPDIDEGIWSQHHPQAQQFFVHELPRVSLSGCDTQTYLQIAKGESIDLPVHFHDTGYGQNKDFPFTLRYSFSESGEDGDKREPTSVHEYEFKNANNKPRIKASGWYSITGISSPYCRGEVFEPSSCYLHNPAEPQLAIRHEKIYDTCANNSVGLLVYLDLIGTPPFRVRYSIEHSKGVQTRVQTINGLHGQLDLKPAEEGHYRYRFLDISDRIYEARSLKDSVPALEQDVKPPASAQFVGPLTSRKACFGEPVSMDVMFVGEPPWVLNYEVVHNGKRKKHELKSDTDVASLSTADLVNGGVYTVGLTSVKDRSNCKRALKEEIRIEARPKRPRVGFGQIDQKRTILALEGKAVDLPLRLEGEAPWKVKYQNKLDPSASPVEKTFWNANSVLRVTDQGQYEIIGLSDATCPGSVDEKAKIFEVSWISRPKITEVDGVKLGPQTIIAKDEVCEGDVNSLELKFAGNRPYTVRYEESYKAGNSNPTSRMRSLTAALNSASIPMRTTVAGNYTYKFLEIGDNLYSPEKKAKNPIVVTQKVNPRPSARFESPSKVYGFCKEEEQEDETIPIILEGIPPFTLELAVKHHSSAKPELLSIPNINSNRYALPVPRQYLDLGQHVISIRKVRDSRGCQRATEFDGSSVRVSISDVPTIIPLESREDYCVGERISFSLSGHAPFEIYYTFDGVARKAKSQATTFRRIAEMPGEFKITSVSDGASGRCRVHKNITKVIHQMPSVRISRGGVSVVDIPEGGEAEIMFEFWGTPPFEFTYTRSSNDGKGKKRVILDTKNDISHEHTKTIKASDEGTYEVISIKDRYCSFSTQSDKGSRRGFF</sequence>
<evidence type="ECO:0000259" key="3">
    <source>
        <dbReference type="Pfam" id="PF23664"/>
    </source>
</evidence>
<feature type="domain" description="Nucleoporin POM152 immunoglobulin-like" evidence="3">
    <location>
        <begin position="882"/>
        <end position="972"/>
    </location>
</feature>
<evidence type="ECO:0000259" key="7">
    <source>
        <dbReference type="Pfam" id="PF24527"/>
    </source>
</evidence>
<dbReference type="EMBL" id="AOKY01000326">
    <property type="protein sequence ID" value="KDB22972.1"/>
    <property type="molecule type" value="Genomic_DNA"/>
</dbReference>
<dbReference type="GO" id="GO:0006606">
    <property type="term" value="P:protein import into nucleus"/>
    <property type="evidence" value="ECO:0007669"/>
    <property type="project" value="TreeGrafter"/>
</dbReference>
<dbReference type="HOGENOM" id="CLU_002415_0_0_1"/>
<dbReference type="PANTHER" id="PTHR28206:SF1">
    <property type="entry name" value="NUCLEOPORIN POM152"/>
    <property type="match status" value="1"/>
</dbReference>
<keyword evidence="9" id="KW-1185">Reference proteome</keyword>
<comment type="caution">
    <text evidence="8">The sequence shown here is derived from an EMBL/GenBank/DDBJ whole genome shotgun (WGS) entry which is preliminary data.</text>
</comment>
<dbReference type="Pfam" id="PF23664">
    <property type="entry name" value="Ig_Pom152"/>
    <property type="match status" value="2"/>
</dbReference>
<dbReference type="GO" id="GO:0070762">
    <property type="term" value="C:nuclear pore transmembrane ring"/>
    <property type="evidence" value="ECO:0007669"/>
    <property type="project" value="TreeGrafter"/>
</dbReference>
<dbReference type="InterPro" id="IPR037701">
    <property type="entry name" value="Pom152"/>
</dbReference>
<feature type="domain" description="Nucleoporin POM152 Ig-like" evidence="5">
    <location>
        <begin position="1166"/>
        <end position="1253"/>
    </location>
</feature>
<dbReference type="STRING" id="1215338.A0A059J650"/>
<feature type="domain" description="Nucleoporin POM152 Ig-like" evidence="5">
    <location>
        <begin position="765"/>
        <end position="852"/>
    </location>
</feature>
<gene>
    <name evidence="8" type="ORF">H109_05162</name>
</gene>
<evidence type="ECO:0000313" key="8">
    <source>
        <dbReference type="EMBL" id="KDB22972.1"/>
    </source>
</evidence>
<reference evidence="8 9" key="1">
    <citation type="submission" date="2014-02" db="EMBL/GenBank/DDBJ databases">
        <title>The Genome Sequence of Trichophyton interdigitale MR816.</title>
        <authorList>
            <consortium name="The Broad Institute Genomics Platform"/>
            <person name="Cuomo C.A."/>
            <person name="White T.C."/>
            <person name="Graser Y."/>
            <person name="Martinez-Rossi N."/>
            <person name="Heitman J."/>
            <person name="Young S.K."/>
            <person name="Zeng Q."/>
            <person name="Gargeya S."/>
            <person name="Abouelleil A."/>
            <person name="Alvarado L."/>
            <person name="Chapman S.B."/>
            <person name="Gainer-Dewar J."/>
            <person name="Goldberg J."/>
            <person name="Griggs A."/>
            <person name="Gujja S."/>
            <person name="Hansen M."/>
            <person name="Howarth C."/>
            <person name="Imamovic A."/>
            <person name="Larimer J."/>
            <person name="Martinez D."/>
            <person name="Murphy C."/>
            <person name="Pearson M.D."/>
            <person name="Persinoti G."/>
            <person name="Poon T."/>
            <person name="Priest M."/>
            <person name="Roberts A.D."/>
            <person name="Saif S."/>
            <person name="Shea T.D."/>
            <person name="Sykes S.N."/>
            <person name="Wortman J."/>
            <person name="Nusbaum C."/>
            <person name="Birren B."/>
        </authorList>
    </citation>
    <scope>NUCLEOTIDE SEQUENCE [LARGE SCALE GENOMIC DNA]</scope>
    <source>
        <strain evidence="8 9">MR816</strain>
    </source>
</reference>
<name>A0A059J650_TRIIM</name>
<keyword evidence="2" id="KW-0812">Transmembrane</keyword>
<evidence type="ECO:0000259" key="5">
    <source>
        <dbReference type="Pfam" id="PF24312"/>
    </source>
</evidence>
<keyword evidence="2" id="KW-1133">Transmembrane helix</keyword>
<dbReference type="GO" id="GO:0006999">
    <property type="term" value="P:nuclear pore organization"/>
    <property type="evidence" value="ECO:0007669"/>
    <property type="project" value="TreeGrafter"/>
</dbReference>
<feature type="domain" description="Nucleoporin POM152 first Ig-like" evidence="6">
    <location>
        <begin position="208"/>
        <end position="317"/>
    </location>
</feature>
<feature type="domain" description="Nucleoporin POM152 ninth Ig-like" evidence="7">
    <location>
        <begin position="1081"/>
        <end position="1160"/>
    </location>
</feature>
<feature type="domain" description="Nucleoporin POM152 immunoglobulin-like" evidence="3">
    <location>
        <begin position="564"/>
        <end position="666"/>
    </location>
</feature>
<dbReference type="OMA" id="DRSNCKR"/>
<evidence type="ECO:0008006" key="10">
    <source>
        <dbReference type="Google" id="ProtNLM"/>
    </source>
</evidence>
<proteinExistence type="predicted"/>
<evidence type="ECO:0000256" key="2">
    <source>
        <dbReference type="SAM" id="Phobius"/>
    </source>
</evidence>
<feature type="region of interest" description="Disordered" evidence="1">
    <location>
        <begin position="1"/>
        <end position="38"/>
    </location>
</feature>